<comment type="similarity">
    <text evidence="1">Belongs to the SCC2/Nipped-B family.</text>
</comment>
<organism evidence="4 5">
    <name type="scientific">Calycina marina</name>
    <dbReference type="NCBI Taxonomy" id="1763456"/>
    <lineage>
        <taxon>Eukaryota</taxon>
        <taxon>Fungi</taxon>
        <taxon>Dikarya</taxon>
        <taxon>Ascomycota</taxon>
        <taxon>Pezizomycotina</taxon>
        <taxon>Leotiomycetes</taxon>
        <taxon>Helotiales</taxon>
        <taxon>Pezizellaceae</taxon>
        <taxon>Calycina</taxon>
    </lineage>
</organism>
<feature type="region of interest" description="Disordered" evidence="2">
    <location>
        <begin position="208"/>
        <end position="228"/>
    </location>
</feature>
<comment type="caution">
    <text evidence="4">The sequence shown here is derived from an EMBL/GenBank/DDBJ whole genome shotgun (WGS) entry which is preliminary data.</text>
</comment>
<dbReference type="PANTHER" id="PTHR21704">
    <property type="entry name" value="NIPPED-B-LIKE PROTEIN DELANGIN SCC2-RELATED"/>
    <property type="match status" value="1"/>
</dbReference>
<dbReference type="GO" id="GO:0071169">
    <property type="term" value="P:establishment of protein localization to chromatin"/>
    <property type="evidence" value="ECO:0007669"/>
    <property type="project" value="TreeGrafter"/>
</dbReference>
<feature type="compositionally biased region" description="Polar residues" evidence="2">
    <location>
        <begin position="208"/>
        <end position="222"/>
    </location>
</feature>
<evidence type="ECO:0000259" key="3">
    <source>
        <dbReference type="Pfam" id="PF12830"/>
    </source>
</evidence>
<keyword evidence="1" id="KW-0131">Cell cycle</keyword>
<dbReference type="CDD" id="cd23958">
    <property type="entry name" value="SCC2"/>
    <property type="match status" value="1"/>
</dbReference>
<dbReference type="GO" id="GO:0003682">
    <property type="term" value="F:chromatin binding"/>
    <property type="evidence" value="ECO:0007669"/>
    <property type="project" value="TreeGrafter"/>
</dbReference>
<feature type="region of interest" description="Disordered" evidence="2">
    <location>
        <begin position="1811"/>
        <end position="1890"/>
    </location>
</feature>
<feature type="region of interest" description="Disordered" evidence="2">
    <location>
        <begin position="155"/>
        <end position="185"/>
    </location>
</feature>
<feature type="region of interest" description="Disordered" evidence="2">
    <location>
        <begin position="267"/>
        <end position="342"/>
    </location>
</feature>
<feature type="compositionally biased region" description="Basic residues" evidence="2">
    <location>
        <begin position="1840"/>
        <end position="1859"/>
    </location>
</feature>
<feature type="compositionally biased region" description="Basic and acidic residues" evidence="2">
    <location>
        <begin position="169"/>
        <end position="178"/>
    </location>
</feature>
<evidence type="ECO:0000256" key="1">
    <source>
        <dbReference type="RuleBase" id="RU364107"/>
    </source>
</evidence>
<dbReference type="EMBL" id="MU253890">
    <property type="protein sequence ID" value="KAG9244691.1"/>
    <property type="molecule type" value="Genomic_DNA"/>
</dbReference>
<name>A0A9P7Z3M5_9HELO</name>
<dbReference type="Gene3D" id="1.25.10.10">
    <property type="entry name" value="Leucine-rich Repeat Variant"/>
    <property type="match status" value="1"/>
</dbReference>
<dbReference type="GO" id="GO:1990414">
    <property type="term" value="P:replication-born double-strand break repair via sister chromatid exchange"/>
    <property type="evidence" value="ECO:0007669"/>
    <property type="project" value="TreeGrafter"/>
</dbReference>
<dbReference type="InterPro" id="IPR033031">
    <property type="entry name" value="Scc2/Nipped-B"/>
</dbReference>
<protein>
    <recommendedName>
        <fullName evidence="1">Sister chromatid cohesion protein</fullName>
    </recommendedName>
</protein>
<keyword evidence="1" id="KW-0677">Repeat</keyword>
<keyword evidence="5" id="KW-1185">Reference proteome</keyword>
<dbReference type="InterPro" id="IPR024986">
    <property type="entry name" value="Nipped-B_C"/>
</dbReference>
<evidence type="ECO:0000256" key="2">
    <source>
        <dbReference type="SAM" id="MobiDB-lite"/>
    </source>
</evidence>
<dbReference type="Pfam" id="PF12830">
    <property type="entry name" value="Nipped-B_C"/>
    <property type="match status" value="1"/>
</dbReference>
<dbReference type="GO" id="GO:0010468">
    <property type="term" value="P:regulation of gene expression"/>
    <property type="evidence" value="ECO:0007669"/>
    <property type="project" value="InterPro"/>
</dbReference>
<dbReference type="GO" id="GO:0061775">
    <property type="term" value="F:cohesin loader activity"/>
    <property type="evidence" value="ECO:0007669"/>
    <property type="project" value="InterPro"/>
</dbReference>
<dbReference type="GO" id="GO:0090694">
    <property type="term" value="C:Scc2-Scc4 cohesin loading complex"/>
    <property type="evidence" value="ECO:0007669"/>
    <property type="project" value="TreeGrafter"/>
</dbReference>
<dbReference type="GO" id="GO:0034087">
    <property type="term" value="P:establishment of mitotic sister chromatid cohesion"/>
    <property type="evidence" value="ECO:0007669"/>
    <property type="project" value="TreeGrafter"/>
</dbReference>
<keyword evidence="1" id="KW-0539">Nucleus</keyword>
<dbReference type="PANTHER" id="PTHR21704:SF18">
    <property type="entry name" value="NIPPED-B-LIKE PROTEIN"/>
    <property type="match status" value="1"/>
</dbReference>
<proteinExistence type="inferred from homology"/>
<reference evidence="4" key="1">
    <citation type="journal article" date="2021" name="IMA Fungus">
        <title>Genomic characterization of three marine fungi, including Emericellopsis atlantica sp. nov. with signatures of a generalist lifestyle and marine biomass degradation.</title>
        <authorList>
            <person name="Hagestad O.C."/>
            <person name="Hou L."/>
            <person name="Andersen J.H."/>
            <person name="Hansen E.H."/>
            <person name="Altermark B."/>
            <person name="Li C."/>
            <person name="Kuhnert E."/>
            <person name="Cox R.J."/>
            <person name="Crous P.W."/>
            <person name="Spatafora J.W."/>
            <person name="Lail K."/>
            <person name="Amirebrahimi M."/>
            <person name="Lipzen A."/>
            <person name="Pangilinan J."/>
            <person name="Andreopoulos W."/>
            <person name="Hayes R.D."/>
            <person name="Ng V."/>
            <person name="Grigoriev I.V."/>
            <person name="Jackson S.A."/>
            <person name="Sutton T.D.S."/>
            <person name="Dobson A.D.W."/>
            <person name="Rama T."/>
        </authorList>
    </citation>
    <scope>NUCLEOTIDE SEQUENCE</scope>
    <source>
        <strain evidence="4">TRa3180A</strain>
    </source>
</reference>
<comment type="subcellular location">
    <subcellularLocation>
        <location evidence="1">Nucleus</location>
    </subcellularLocation>
</comment>
<dbReference type="OrthoDB" id="418242at2759"/>
<feature type="compositionally biased region" description="Polar residues" evidence="2">
    <location>
        <begin position="278"/>
        <end position="314"/>
    </location>
</feature>
<feature type="domain" description="Sister chromatid cohesion C-terminal" evidence="3">
    <location>
        <begin position="1479"/>
        <end position="1664"/>
    </location>
</feature>
<gene>
    <name evidence="4" type="ORF">BJ878DRAFT_440888</name>
</gene>
<evidence type="ECO:0000313" key="5">
    <source>
        <dbReference type="Proteomes" id="UP000887226"/>
    </source>
</evidence>
<dbReference type="InterPro" id="IPR016024">
    <property type="entry name" value="ARM-type_fold"/>
</dbReference>
<dbReference type="Pfam" id="PF20168">
    <property type="entry name" value="PDS5"/>
    <property type="match status" value="1"/>
</dbReference>
<evidence type="ECO:0000313" key="4">
    <source>
        <dbReference type="EMBL" id="KAG9244691.1"/>
    </source>
</evidence>
<dbReference type="Proteomes" id="UP000887226">
    <property type="component" value="Unassembled WGS sequence"/>
</dbReference>
<sequence>MATNGYSIQNAGLHSSNTARVNTGGSRTRIPTVDEALPYSPFSSIVLFNSDIIPIPTTGLRSSASLFANPAERDEARSGLESLNRDITDNPTTQRLQAVLQDLKNLLQPEKVSQFKFKTGPKAATVEVKPYKSKISLSPLAQMVYDSSKVDFTKHRQSENLQARSPKSKNKEVKRRSQNEQACDANSSITVVQPRHLIKVKIPVSPLSTTSQPRAAISSTTEASEKTDEYSTVLKSPIHTPIKNCNLSASSHIFTIVIPARSASQATSAPILPPPHQLYNNDTSIHPSSQPRASLPPSRSNPNLQVRASSQTYNAEELEVASPPPGTPEGIPQKCLTPEGESGMIQTRDERKEADNAFMELRSYFIEISENEDQLLTDSEVSNSLFISTSDGISLSSTAQFKAQQLLAKVIKKQRFSQIPLDDLIRLQKLGDGAIRDAGTADIKVDDAMGESEIEHALQQLSIVDVGIKSARTSLRVMAGGREDRQIYSEDVMQSVVNAFKNVTENCIVPIVEMRSSGASAAVFKLLVPHRKHIISILDVCKKLLSQIAELLKIIDLSEQVITTLEFLASRLIFVENAHTEKDSVLGIAKFDAFRVVAMDVLAKVFSGHPLQRPGIFDEILTSLEKLPVTKQSARHFKLAEGGTIQLVSALIMRLIQTSASNGFDSKQMQRLLDADAMDIDGRTAADGSSKVRITIKSEERAQQQVVTAIQELKDTASTLVDGTKSNASYVVNFIVSRAMNSTKTGDAPYRNLLDLFVDDFITCLKSPEWPAAELLLRLLMYKMVQLAEGDKIPAPAKNMALDLLGSMGAAVSDLRSHTRKTAAPLQNDDVDLSKWLAKLAESSLENATSPIDIMHFDHGPFRTTLAYLQSACAGDPQLQSAVSYFTAEWCSKVVSSFDTLNKEEYNYATTEKHYGVLAYRLRVGIIEDGWIGRYYDFAGVTPAQARLAYSVTLLHSQFCESFSRVFNILVSAMASEQATVRSKSIKSVNQVLETDPTILQRQPAVKHFLLKCVSDNSVQVRDNALGFIGNCIRLEPAFEQEMIPSILARISDTGPGVRKRAIKLANSIYLRSQDRHLRSRIAETLLHRVADQEESVRELARQTIEEIWMSPFYKSTSSENLDTKSKLAMADHVSLMVRTVQRGNGVSSVLDKVLQNILAPTSKLAAVNFKVCKALVASMFETIIDNSAAEDQDAPSAREALEVLTIFAKSDPSLFTPDQVQLLQPYISNVGGNDDLAVLRSVVIIYRHVLPNLSNVYNDFLTKVRNQLLPLVARMQKVILDDITACLWIISSVLEDFTNIRKLVLSILQGIRQLQSVHPAALDADLQKSVKVRKLLLITGLFGKHCNLDSQADHFKSAFPAWNGESVAKLMSNMAAPYTSPSYAIETRSAAFEAIGNICQSWPRNFNNANVHTAFRDVFNNRITPLEYIIMRAFKDFLLAEEKRFEEAGQNGAVGASVGGTAVLGVMGGGLGDGIAIGLAQVFLGDFTRIALASQDEHALLATELIASVARQGSVHPKDCVMPLIILETSQNPKIVDLALRTHRPLHSRHETLLEREYMRVMQQIYDYQRNVVQDMHGATLTPFTSKLCHFMDVLSENSKPSTRIKFFENLCSRIDDFDPSRITLQELCEHLEYSQFIIENMAFFEYKTVDELLSSIAAMEKVVAGAGTGVAHAIELDILGITLDQRTKVDDNGQSQPVQHEINADRLLQLTASSMMLSSLWQARTYLRKQYGLKAHRPDLKVKVESKAKAGAKDLKTRAPTKVPTVTGEKFWEEVTKTMTSLDNHDSQLAQCRAFVDLLSVDQDFKIAAEGDDEADARLTTPSEDENDAPEPPSGGARGHKRKHGAATPGGRKKRARSSSAGPKPRGRPKSSGKQAARGSMDRDSDDE</sequence>
<dbReference type="SUPFAM" id="SSF48371">
    <property type="entry name" value="ARM repeat"/>
    <property type="match status" value="1"/>
</dbReference>
<dbReference type="InterPro" id="IPR011989">
    <property type="entry name" value="ARM-like"/>
</dbReference>
<dbReference type="GO" id="GO:0140588">
    <property type="term" value="P:chromatin looping"/>
    <property type="evidence" value="ECO:0007669"/>
    <property type="project" value="InterPro"/>
</dbReference>
<accession>A0A9P7Z3M5</accession>